<reference evidence="2 3" key="1">
    <citation type="submission" date="2018-06" db="EMBL/GenBank/DDBJ databases">
        <title>A transcriptomic atlas of mushroom development highlights an independent origin of complex multicellularity.</title>
        <authorList>
            <consortium name="DOE Joint Genome Institute"/>
            <person name="Krizsan K."/>
            <person name="Almasi E."/>
            <person name="Merenyi Z."/>
            <person name="Sahu N."/>
            <person name="Viragh M."/>
            <person name="Koszo T."/>
            <person name="Mondo S."/>
            <person name="Kiss B."/>
            <person name="Balint B."/>
            <person name="Kues U."/>
            <person name="Barry K."/>
            <person name="Hegedus J.C."/>
            <person name="Henrissat B."/>
            <person name="Johnson J."/>
            <person name="Lipzen A."/>
            <person name="Ohm R."/>
            <person name="Nagy I."/>
            <person name="Pangilinan J."/>
            <person name="Yan J."/>
            <person name="Xiong Y."/>
            <person name="Grigoriev I.V."/>
            <person name="Hibbett D.S."/>
            <person name="Nagy L.G."/>
        </authorList>
    </citation>
    <scope>NUCLEOTIDE SEQUENCE [LARGE SCALE GENOMIC DNA]</scope>
    <source>
        <strain evidence="2 3">SZMC22713</strain>
    </source>
</reference>
<dbReference type="InterPro" id="IPR036514">
    <property type="entry name" value="SGNH_hydro_sf"/>
</dbReference>
<feature type="chain" id="PRO_5021326127" description="Carbohydrate esterase family 16 protein" evidence="1">
    <location>
        <begin position="25"/>
        <end position="305"/>
    </location>
</feature>
<dbReference type="EMBL" id="ML170213">
    <property type="protein sequence ID" value="TDL18017.1"/>
    <property type="molecule type" value="Genomic_DNA"/>
</dbReference>
<dbReference type="InterPro" id="IPR001087">
    <property type="entry name" value="GDSL"/>
</dbReference>
<dbReference type="Pfam" id="PF00657">
    <property type="entry name" value="Lipase_GDSL"/>
    <property type="match status" value="1"/>
</dbReference>
<proteinExistence type="predicted"/>
<gene>
    <name evidence="2" type="ORF">BD410DRAFT_512527</name>
</gene>
<dbReference type="VEuPathDB" id="FungiDB:BD410DRAFT_512527"/>
<dbReference type="OrthoDB" id="1600564at2759"/>
<keyword evidence="1" id="KW-0732">Signal</keyword>
<feature type="signal peptide" evidence="1">
    <location>
        <begin position="1"/>
        <end position="24"/>
    </location>
</feature>
<organism evidence="2 3">
    <name type="scientific">Rickenella mellea</name>
    <dbReference type="NCBI Taxonomy" id="50990"/>
    <lineage>
        <taxon>Eukaryota</taxon>
        <taxon>Fungi</taxon>
        <taxon>Dikarya</taxon>
        <taxon>Basidiomycota</taxon>
        <taxon>Agaricomycotina</taxon>
        <taxon>Agaricomycetes</taxon>
        <taxon>Hymenochaetales</taxon>
        <taxon>Rickenellaceae</taxon>
        <taxon>Rickenella</taxon>
    </lineage>
</organism>
<keyword evidence="3" id="KW-1185">Reference proteome</keyword>
<dbReference type="GO" id="GO:0016788">
    <property type="term" value="F:hydrolase activity, acting on ester bonds"/>
    <property type="evidence" value="ECO:0007669"/>
    <property type="project" value="InterPro"/>
</dbReference>
<evidence type="ECO:0008006" key="4">
    <source>
        <dbReference type="Google" id="ProtNLM"/>
    </source>
</evidence>
<dbReference type="Gene3D" id="3.40.50.1110">
    <property type="entry name" value="SGNH hydrolase"/>
    <property type="match status" value="1"/>
</dbReference>
<evidence type="ECO:0000256" key="1">
    <source>
        <dbReference type="SAM" id="SignalP"/>
    </source>
</evidence>
<evidence type="ECO:0000313" key="2">
    <source>
        <dbReference type="EMBL" id="TDL18017.1"/>
    </source>
</evidence>
<sequence>MMLLSQTSTLVALALGWLTLCTKAVTPVQYISAVNVTQPINLAVSPVCGALNSTTFTEVNAGVKLSATKTIVAFGDSWTSNGSNGTISLAPVIFPPNPSAGSRVGGKGRASNGFVWVEDMGNTLGAKVVNYAWGGAVTDNQAWNSTKAAPRVDFVQETSLFTQTGRILSDLTPANTLYTIQFGNDNGQFQLDGGDWNKASDTFLAQLAILQAHGAKNFLIHWVYFAEPNTDAFQSRIFAGLQQARAKNGINFATTCLVSANTMVGGCNDPDHAVFWIPGHPSAVTHELINQYTLQTLSQFLLLPP</sequence>
<name>A0A4Y7PRG6_9AGAM</name>
<accession>A0A4Y7PRG6</accession>
<protein>
    <recommendedName>
        <fullName evidence="4">Carbohydrate esterase family 16 protein</fullName>
    </recommendedName>
</protein>
<dbReference type="AlphaFoldDB" id="A0A4Y7PRG6"/>
<evidence type="ECO:0000313" key="3">
    <source>
        <dbReference type="Proteomes" id="UP000294933"/>
    </source>
</evidence>
<dbReference type="Proteomes" id="UP000294933">
    <property type="component" value="Unassembled WGS sequence"/>
</dbReference>
<dbReference type="SUPFAM" id="SSF52266">
    <property type="entry name" value="SGNH hydrolase"/>
    <property type="match status" value="1"/>
</dbReference>